<feature type="transmembrane region" description="Helical" evidence="1">
    <location>
        <begin position="25"/>
        <end position="47"/>
    </location>
</feature>
<keyword evidence="1" id="KW-1133">Transmembrane helix</keyword>
<sequence>FKAAAPLEFLSRSPQHKLSNKNPQILGSAFAITHLSLSNISILPLAGRPLLDKGSRGSTVPPRQLTLAPLVLALLLALLLVCAGARSRVPGGGPLRLRRHREAAAGQATDAGAVQLGGGAQDLHAAAGGLLHKLLARQRFGKRSDPEVWQDVDRDALYY</sequence>
<evidence type="ECO:0000256" key="1">
    <source>
        <dbReference type="SAM" id="Phobius"/>
    </source>
</evidence>
<dbReference type="AlphaFoldDB" id="A0A1I8FPR9"/>
<protein>
    <submittedName>
        <fullName evidence="3">Gastrin domain-containing protein</fullName>
    </submittedName>
</protein>
<dbReference type="WBParaSite" id="maker-unitig_42786-snap-gene-0.2-mRNA-1">
    <property type="protein sequence ID" value="maker-unitig_42786-snap-gene-0.2-mRNA-1"/>
    <property type="gene ID" value="maker-unitig_42786-snap-gene-0.2"/>
</dbReference>
<dbReference type="Proteomes" id="UP000095280">
    <property type="component" value="Unplaced"/>
</dbReference>
<keyword evidence="1" id="KW-0472">Membrane</keyword>
<proteinExistence type="predicted"/>
<feature type="transmembrane region" description="Helical" evidence="1">
    <location>
        <begin position="67"/>
        <end position="89"/>
    </location>
</feature>
<keyword evidence="2" id="KW-1185">Reference proteome</keyword>
<evidence type="ECO:0000313" key="3">
    <source>
        <dbReference type="WBParaSite" id="maker-unitig_42786-snap-gene-0.2-mRNA-1"/>
    </source>
</evidence>
<evidence type="ECO:0000313" key="2">
    <source>
        <dbReference type="Proteomes" id="UP000095280"/>
    </source>
</evidence>
<name>A0A1I8FPR9_9PLAT</name>
<accession>A0A1I8FPR9</accession>
<reference evidence="3" key="1">
    <citation type="submission" date="2016-11" db="UniProtKB">
        <authorList>
            <consortium name="WormBaseParasite"/>
        </authorList>
    </citation>
    <scope>IDENTIFICATION</scope>
</reference>
<keyword evidence="1" id="KW-0812">Transmembrane</keyword>
<organism evidence="2 3">
    <name type="scientific">Macrostomum lignano</name>
    <dbReference type="NCBI Taxonomy" id="282301"/>
    <lineage>
        <taxon>Eukaryota</taxon>
        <taxon>Metazoa</taxon>
        <taxon>Spiralia</taxon>
        <taxon>Lophotrochozoa</taxon>
        <taxon>Platyhelminthes</taxon>
        <taxon>Rhabditophora</taxon>
        <taxon>Macrostomorpha</taxon>
        <taxon>Macrostomida</taxon>
        <taxon>Macrostomidae</taxon>
        <taxon>Macrostomum</taxon>
    </lineage>
</organism>